<evidence type="ECO:0000256" key="1">
    <source>
        <dbReference type="SAM" id="MobiDB-lite"/>
    </source>
</evidence>
<keyword evidence="4" id="KW-1185">Reference proteome</keyword>
<evidence type="ECO:0000313" key="4">
    <source>
        <dbReference type="Proteomes" id="UP000662818"/>
    </source>
</evidence>
<sequence length="266" mass="27834">MRNEMSNRINGPMGESRTTLLRVGVLVVIAVLVATAVWLGARGRAGDNGGTDQTSGGSSSQGAQNVSVEQVAPNTAPADGVVIPTGADVVDGHPTRFPATDLGAVALQVEVAKAQVGFDYDQAVSVAGLYADPADKTVFEQRARDAVALRRQQAGVPKEGDVPPPASYAVTPIAYTLEELDTGYYAVNLLSYVTLTTASGKVSDGLYAGTQLMRWTEVDGVGDWRLVQGSDEDINHLVSEGQPKAVEPGTPEYKQAGWVPINGAPQ</sequence>
<protein>
    <submittedName>
        <fullName evidence="3">Uncharacterized protein</fullName>
    </submittedName>
</protein>
<evidence type="ECO:0000256" key="2">
    <source>
        <dbReference type="SAM" id="Phobius"/>
    </source>
</evidence>
<reference evidence="3 4" key="1">
    <citation type="submission" date="2017-06" db="EMBL/GenBank/DDBJ databases">
        <title>Complete Genome Sequence of the Soil Carbazole-Degrading Bacterium Nocardioides aromaticivorans IC177.</title>
        <authorList>
            <person name="Vejarano F."/>
            <person name="Suzuki-Minakuchi C."/>
            <person name="Ohtsubo Y."/>
            <person name="Tsuda M."/>
            <person name="Okada K."/>
            <person name="Nojiri H."/>
        </authorList>
    </citation>
    <scope>NUCLEOTIDE SEQUENCE [LARGE SCALE GENOMIC DNA]</scope>
    <source>
        <strain evidence="3 4">IC177</strain>
    </source>
</reference>
<feature type="region of interest" description="Disordered" evidence="1">
    <location>
        <begin position="242"/>
        <end position="266"/>
    </location>
</feature>
<evidence type="ECO:0000313" key="3">
    <source>
        <dbReference type="EMBL" id="QSR24096.1"/>
    </source>
</evidence>
<dbReference type="RefSeq" id="WP_207007896.1">
    <property type="nucleotide sequence ID" value="NZ_CP022295.1"/>
</dbReference>
<gene>
    <name evidence="3" type="ORF">CFH99_00450</name>
</gene>
<dbReference type="EMBL" id="CP022295">
    <property type="protein sequence ID" value="QSR24096.1"/>
    <property type="molecule type" value="Genomic_DNA"/>
</dbReference>
<feature type="transmembrane region" description="Helical" evidence="2">
    <location>
        <begin position="20"/>
        <end position="41"/>
    </location>
</feature>
<keyword evidence="2" id="KW-0812">Transmembrane</keyword>
<name>A0ABX7PDY4_9ACTN</name>
<feature type="region of interest" description="Disordered" evidence="1">
    <location>
        <begin position="43"/>
        <end position="65"/>
    </location>
</feature>
<dbReference type="Proteomes" id="UP000662818">
    <property type="component" value="Chromosome"/>
</dbReference>
<proteinExistence type="predicted"/>
<keyword evidence="2" id="KW-1133">Transmembrane helix</keyword>
<feature type="compositionally biased region" description="Low complexity" evidence="1">
    <location>
        <begin position="50"/>
        <end position="65"/>
    </location>
</feature>
<keyword evidence="2" id="KW-0472">Membrane</keyword>
<organism evidence="3 4">
    <name type="scientific">Nocardioides aromaticivorans</name>
    <dbReference type="NCBI Taxonomy" id="200618"/>
    <lineage>
        <taxon>Bacteria</taxon>
        <taxon>Bacillati</taxon>
        <taxon>Actinomycetota</taxon>
        <taxon>Actinomycetes</taxon>
        <taxon>Propionibacteriales</taxon>
        <taxon>Nocardioidaceae</taxon>
        <taxon>Nocardioides</taxon>
    </lineage>
</organism>
<accession>A0ABX7PDY4</accession>